<dbReference type="InterPro" id="IPR039672">
    <property type="entry name" value="MFS_2"/>
</dbReference>
<feature type="transmembrane region" description="Helical" evidence="2">
    <location>
        <begin position="409"/>
        <end position="434"/>
    </location>
</feature>
<dbReference type="SUPFAM" id="SSF103473">
    <property type="entry name" value="MFS general substrate transporter"/>
    <property type="match status" value="1"/>
</dbReference>
<keyword evidence="4" id="KW-1185">Reference proteome</keyword>
<feature type="transmembrane region" description="Helical" evidence="2">
    <location>
        <begin position="111"/>
        <end position="132"/>
    </location>
</feature>
<feature type="transmembrane region" description="Helical" evidence="2">
    <location>
        <begin position="299"/>
        <end position="317"/>
    </location>
</feature>
<dbReference type="PANTHER" id="PTHR11328">
    <property type="entry name" value="MAJOR FACILITATOR SUPERFAMILY DOMAIN-CONTAINING PROTEIN"/>
    <property type="match status" value="1"/>
</dbReference>
<organism evidence="3 4">
    <name type="scientific">Phenylobacterium kunshanense</name>
    <dbReference type="NCBI Taxonomy" id="1445034"/>
    <lineage>
        <taxon>Bacteria</taxon>
        <taxon>Pseudomonadati</taxon>
        <taxon>Pseudomonadota</taxon>
        <taxon>Alphaproteobacteria</taxon>
        <taxon>Caulobacterales</taxon>
        <taxon>Caulobacteraceae</taxon>
        <taxon>Phenylobacterium</taxon>
    </lineage>
</organism>
<dbReference type="Pfam" id="PF13347">
    <property type="entry name" value="MFS_2"/>
    <property type="match status" value="1"/>
</dbReference>
<feature type="transmembrane region" description="Helical" evidence="2">
    <location>
        <begin position="86"/>
        <end position="105"/>
    </location>
</feature>
<dbReference type="GO" id="GO:0005886">
    <property type="term" value="C:plasma membrane"/>
    <property type="evidence" value="ECO:0007669"/>
    <property type="project" value="TreeGrafter"/>
</dbReference>
<dbReference type="Gene3D" id="1.20.1250.20">
    <property type="entry name" value="MFS general substrate transporter like domains"/>
    <property type="match status" value="2"/>
</dbReference>
<reference evidence="3 4" key="1">
    <citation type="submission" date="2018-05" db="EMBL/GenBank/DDBJ databases">
        <authorList>
            <person name="Lanie J.A."/>
            <person name="Ng W.-L."/>
            <person name="Kazmierczak K.M."/>
            <person name="Andrzejewski T.M."/>
            <person name="Davidsen T.M."/>
            <person name="Wayne K.J."/>
            <person name="Tettelin H."/>
            <person name="Glass J.I."/>
            <person name="Rusch D."/>
            <person name="Podicherti R."/>
            <person name="Tsui H.-C.T."/>
            <person name="Winkler M.E."/>
        </authorList>
    </citation>
    <scope>NUCLEOTIDE SEQUENCE [LARGE SCALE GENOMIC DNA]</scope>
    <source>
        <strain evidence="3 4">BUT-10</strain>
    </source>
</reference>
<feature type="transmembrane region" description="Helical" evidence="2">
    <location>
        <begin position="152"/>
        <end position="172"/>
    </location>
</feature>
<dbReference type="GO" id="GO:0008643">
    <property type="term" value="P:carbohydrate transport"/>
    <property type="evidence" value="ECO:0007669"/>
    <property type="project" value="InterPro"/>
</dbReference>
<protein>
    <recommendedName>
        <fullName evidence="5">MFS transporter</fullName>
    </recommendedName>
</protein>
<feature type="transmembrane region" description="Helical" evidence="2">
    <location>
        <begin position="364"/>
        <end position="389"/>
    </location>
</feature>
<evidence type="ECO:0008006" key="5">
    <source>
        <dbReference type="Google" id="ProtNLM"/>
    </source>
</evidence>
<dbReference type="OrthoDB" id="9764596at2"/>
<keyword evidence="2" id="KW-0472">Membrane</keyword>
<dbReference type="GO" id="GO:0015293">
    <property type="term" value="F:symporter activity"/>
    <property type="evidence" value="ECO:0007669"/>
    <property type="project" value="InterPro"/>
</dbReference>
<dbReference type="InterPro" id="IPR036259">
    <property type="entry name" value="MFS_trans_sf"/>
</dbReference>
<accession>A0A328BCP7</accession>
<comment type="similarity">
    <text evidence="1">Belongs to the sodium:galactoside symporter (TC 2.A.2) family.</text>
</comment>
<dbReference type="PANTHER" id="PTHR11328:SF24">
    <property type="entry name" value="MAJOR FACILITATOR SUPERFAMILY (MFS) PROFILE DOMAIN-CONTAINING PROTEIN"/>
    <property type="match status" value="1"/>
</dbReference>
<feature type="transmembrane region" description="Helical" evidence="2">
    <location>
        <begin position="187"/>
        <end position="204"/>
    </location>
</feature>
<evidence type="ECO:0000313" key="4">
    <source>
        <dbReference type="Proteomes" id="UP000249524"/>
    </source>
</evidence>
<dbReference type="EMBL" id="QFYS01000007">
    <property type="protein sequence ID" value="RAK63636.1"/>
    <property type="molecule type" value="Genomic_DNA"/>
</dbReference>
<dbReference type="RefSeq" id="WP_111276946.1">
    <property type="nucleotide sequence ID" value="NZ_QFYS01000007.1"/>
</dbReference>
<dbReference type="Proteomes" id="UP000249524">
    <property type="component" value="Unassembled WGS sequence"/>
</dbReference>
<evidence type="ECO:0000256" key="2">
    <source>
        <dbReference type="SAM" id="Phobius"/>
    </source>
</evidence>
<keyword evidence="2" id="KW-1133">Transmembrane helix</keyword>
<proteinExistence type="inferred from homology"/>
<sequence>MSTPAARGASTRLPLSTALAFSATSLPLQALGIAVAVHLPAYFAGNIGVELAVVGAAFGLVRLIDVPIEPALGLAMDRTRTRWGRYRFWTLLGAPFMMLGLYMLLMADRDVGINGLMTWLLVMYLGTSILLLSHQAWASTLAKSYDDRARLFGVMMAVGVAGAVSVLLIPIVMERMGYTEAEGVRTMIWYLIVLAPIAVALVVWRTPEAVTRDSPDARFRLRDYVELVFDRNMSRILLADLALSLGPGWMAALYLFFSRDYMGFTSGQANILLLVYILSGIAGAPALAWVATRLSKHRTVMLAAVAYSLLLVSLAFLPKGQLLTALPTLFFTGFMASGFNVLTRAMTADVADDMRLRQGKERSGLLYALTTLTSKIASGVGIWLTFLVLSATGYDPKAGSGNTPEAIEALMLVFLVGPVIFVTIGAVCLVGYRLTADKAAEIRRQLDLRDAAILDSAAGLESLTGEEHAPPTRS</sequence>
<dbReference type="AlphaFoldDB" id="A0A328BCP7"/>
<feature type="transmembrane region" description="Helical" evidence="2">
    <location>
        <begin position="42"/>
        <end position="65"/>
    </location>
</feature>
<evidence type="ECO:0000256" key="1">
    <source>
        <dbReference type="ARBA" id="ARBA00009617"/>
    </source>
</evidence>
<evidence type="ECO:0000313" key="3">
    <source>
        <dbReference type="EMBL" id="RAK63636.1"/>
    </source>
</evidence>
<comment type="caution">
    <text evidence="3">The sequence shown here is derived from an EMBL/GenBank/DDBJ whole genome shotgun (WGS) entry which is preliminary data.</text>
</comment>
<name>A0A328BCP7_9CAUL</name>
<feature type="transmembrane region" description="Helical" evidence="2">
    <location>
        <begin position="236"/>
        <end position="257"/>
    </location>
</feature>
<gene>
    <name evidence="3" type="ORF">DJ019_15380</name>
</gene>
<feature type="transmembrane region" description="Helical" evidence="2">
    <location>
        <begin position="269"/>
        <end position="292"/>
    </location>
</feature>
<feature type="transmembrane region" description="Helical" evidence="2">
    <location>
        <begin position="323"/>
        <end position="343"/>
    </location>
</feature>
<keyword evidence="2" id="KW-0812">Transmembrane</keyword>